<protein>
    <recommendedName>
        <fullName evidence="2">Glutamine amidotransferase domain-containing protein</fullName>
    </recommendedName>
</protein>
<dbReference type="Gene3D" id="3.40.50.880">
    <property type="match status" value="1"/>
</dbReference>
<evidence type="ECO:0000259" key="2">
    <source>
        <dbReference type="Pfam" id="PF00117"/>
    </source>
</evidence>
<dbReference type="KEGG" id="cthr:CTHT_0021250"/>
<keyword evidence="4" id="KW-1185">Reference proteome</keyword>
<dbReference type="GO" id="GO:0005829">
    <property type="term" value="C:cytosol"/>
    <property type="evidence" value="ECO:0007669"/>
    <property type="project" value="TreeGrafter"/>
</dbReference>
<proteinExistence type="predicted"/>
<dbReference type="GO" id="GO:0005634">
    <property type="term" value="C:nucleus"/>
    <property type="evidence" value="ECO:0007669"/>
    <property type="project" value="TreeGrafter"/>
</dbReference>
<dbReference type="InterPro" id="IPR029062">
    <property type="entry name" value="Class_I_gatase-like"/>
</dbReference>
<dbReference type="Proteomes" id="UP000008066">
    <property type="component" value="Unassembled WGS sequence"/>
</dbReference>
<reference evidence="3 4" key="1">
    <citation type="journal article" date="2011" name="Cell">
        <title>Insight into structure and assembly of the nuclear pore complex by utilizing the genome of a eukaryotic thermophile.</title>
        <authorList>
            <person name="Amlacher S."/>
            <person name="Sarges P."/>
            <person name="Flemming D."/>
            <person name="van Noort V."/>
            <person name="Kunze R."/>
            <person name="Devos D.P."/>
            <person name="Arumugam M."/>
            <person name="Bork P."/>
            <person name="Hurt E."/>
        </authorList>
    </citation>
    <scope>NUCLEOTIDE SEQUENCE [LARGE SCALE GENOMIC DNA]</scope>
    <source>
        <strain evidence="4">DSM 1495 / CBS 144.50 / IMI 039719</strain>
    </source>
</reference>
<name>G0S8C5_CHATD</name>
<feature type="compositionally biased region" description="Polar residues" evidence="1">
    <location>
        <begin position="78"/>
        <end position="87"/>
    </location>
</feature>
<gene>
    <name evidence="3" type="ORF">CTHT_0021250</name>
</gene>
<dbReference type="PANTHER" id="PTHR42695:SF5">
    <property type="entry name" value="GLUTAMINE AMIDOTRANSFERASE YLR126C-RELATED"/>
    <property type="match status" value="1"/>
</dbReference>
<dbReference type="SUPFAM" id="SSF52317">
    <property type="entry name" value="Class I glutamine amidotransferase-like"/>
    <property type="match status" value="1"/>
</dbReference>
<dbReference type="PANTHER" id="PTHR42695">
    <property type="entry name" value="GLUTAMINE AMIDOTRANSFERASE YLR126C-RELATED"/>
    <property type="match status" value="1"/>
</dbReference>
<dbReference type="Pfam" id="PF00117">
    <property type="entry name" value="GATase"/>
    <property type="match status" value="1"/>
</dbReference>
<evidence type="ECO:0000313" key="3">
    <source>
        <dbReference type="EMBL" id="EGS20300.1"/>
    </source>
</evidence>
<feature type="compositionally biased region" description="Polar residues" evidence="1">
    <location>
        <begin position="12"/>
        <end position="32"/>
    </location>
</feature>
<organism evidence="4">
    <name type="scientific">Chaetomium thermophilum (strain DSM 1495 / CBS 144.50 / IMI 039719)</name>
    <name type="common">Thermochaetoides thermophila</name>
    <dbReference type="NCBI Taxonomy" id="759272"/>
    <lineage>
        <taxon>Eukaryota</taxon>
        <taxon>Fungi</taxon>
        <taxon>Dikarya</taxon>
        <taxon>Ascomycota</taxon>
        <taxon>Pezizomycotina</taxon>
        <taxon>Sordariomycetes</taxon>
        <taxon>Sordariomycetidae</taxon>
        <taxon>Sordariales</taxon>
        <taxon>Chaetomiaceae</taxon>
        <taxon>Thermochaetoides</taxon>
    </lineage>
</organism>
<feature type="domain" description="Glutamine amidotransferase" evidence="2">
    <location>
        <begin position="215"/>
        <end position="355"/>
    </location>
</feature>
<dbReference type="OMA" id="WILRVHE"/>
<dbReference type="eggNOG" id="KOG3179">
    <property type="taxonomic scope" value="Eukaryota"/>
</dbReference>
<dbReference type="GeneID" id="18256163"/>
<evidence type="ECO:0000313" key="4">
    <source>
        <dbReference type="Proteomes" id="UP000008066"/>
    </source>
</evidence>
<feature type="region of interest" description="Disordered" evidence="1">
    <location>
        <begin position="53"/>
        <end position="87"/>
    </location>
</feature>
<feature type="region of interest" description="Disordered" evidence="1">
    <location>
        <begin position="1"/>
        <end position="38"/>
    </location>
</feature>
<dbReference type="HOGENOM" id="CLU_674388_0_0_1"/>
<feature type="compositionally biased region" description="Low complexity" evidence="1">
    <location>
        <begin position="65"/>
        <end position="77"/>
    </location>
</feature>
<dbReference type="PROSITE" id="PS51273">
    <property type="entry name" value="GATASE_TYPE_1"/>
    <property type="match status" value="1"/>
</dbReference>
<dbReference type="InterPro" id="IPR044992">
    <property type="entry name" value="ChyE-like"/>
</dbReference>
<accession>G0S8C5</accession>
<dbReference type="AlphaFoldDB" id="G0S8C5"/>
<feature type="region of interest" description="Disordered" evidence="1">
    <location>
        <begin position="144"/>
        <end position="215"/>
    </location>
</feature>
<sequence>MTTEIPAAASLSHPQLTHNGFVGRTQTGSAQSKTKEYSVSRDTGIMTNVFTTTGMATSRLTREQPSSPSSSSTASTANCKPTTTLKNPSDRPLRIAILLNSYNSPNLPAICASYIRTIHSIAPSTVLHFYYPAYYSPSYPKGFNPSNSSSEQPAAHQPGKCSSTTCPFPEADSASSSRGLGSPASSVETGPSSTQGSSPLGSPQGPSLPPLPDPSQYDLIVLGGGNIDPRSNAPWVLRVHEYIRSLVKHWPKRKVLGICWGHQTLCRIFGAQLEDLKVPELGVTTTPLTPLGRTFFHTPPSHPGHLRIQQHHRRGVSTTPPGFSELLAGKQSFLSHSGTILTFQGHPEKDAQCAKMRLYDAVRWFGVDPNDREMLKKYEEAMELPHDGREIWVRVLEWVREKTPEIHL</sequence>
<feature type="compositionally biased region" description="Low complexity" evidence="1">
    <location>
        <begin position="173"/>
        <end position="205"/>
    </location>
</feature>
<dbReference type="RefSeq" id="XP_006692596.1">
    <property type="nucleotide sequence ID" value="XM_006692533.1"/>
</dbReference>
<evidence type="ECO:0000256" key="1">
    <source>
        <dbReference type="SAM" id="MobiDB-lite"/>
    </source>
</evidence>
<dbReference type="EMBL" id="GL988041">
    <property type="protein sequence ID" value="EGS20300.1"/>
    <property type="molecule type" value="Genomic_DNA"/>
</dbReference>
<dbReference type="STRING" id="759272.G0S8C5"/>
<dbReference type="InterPro" id="IPR017926">
    <property type="entry name" value="GATASE"/>
</dbReference>
<dbReference type="OrthoDB" id="92161at2759"/>